<keyword evidence="1" id="KW-0808">Transferase</keyword>
<dbReference type="Pfam" id="PF00685">
    <property type="entry name" value="Sulfotransfer_1"/>
    <property type="match status" value="1"/>
</dbReference>
<protein>
    <recommendedName>
        <fullName evidence="1">Sulfotransferase</fullName>
        <ecNumber evidence="1">2.8.2.-</ecNumber>
    </recommendedName>
</protein>
<dbReference type="EMBL" id="JBFSEQ010000003">
    <property type="protein sequence ID" value="KAL2780361.1"/>
    <property type="molecule type" value="Genomic_DNA"/>
</dbReference>
<dbReference type="GO" id="GO:0016740">
    <property type="term" value="F:transferase activity"/>
    <property type="evidence" value="ECO:0007669"/>
    <property type="project" value="UniProtKB-KW"/>
</dbReference>
<reference evidence="3 4" key="1">
    <citation type="journal article" date="2024" name="G3 (Bethesda)">
        <title>A hybrid genome assembly of the endangered aye-aye (Daubentonia madagascariensis).</title>
        <authorList>
            <person name="Versoza C.J."/>
            <person name="Pfeifer S.P."/>
        </authorList>
    </citation>
    <scope>NUCLEOTIDE SEQUENCE [LARGE SCALE GENOMIC DNA]</scope>
    <source>
        <strain evidence="3">6821</strain>
    </source>
</reference>
<comment type="similarity">
    <text evidence="1">Belongs to the sulfotransferase 1 family.</text>
</comment>
<keyword evidence="4" id="KW-1185">Reference proteome</keyword>
<dbReference type="SUPFAM" id="SSF52540">
    <property type="entry name" value="P-loop containing nucleoside triphosphate hydrolases"/>
    <property type="match status" value="1"/>
</dbReference>
<evidence type="ECO:0000313" key="4">
    <source>
        <dbReference type="Proteomes" id="UP001610411"/>
    </source>
</evidence>
<evidence type="ECO:0000259" key="2">
    <source>
        <dbReference type="Pfam" id="PF00685"/>
    </source>
</evidence>
<accession>A0ABD2EMW4</accession>
<dbReference type="Gene3D" id="3.40.50.300">
    <property type="entry name" value="P-loop containing nucleotide triphosphate hydrolases"/>
    <property type="match status" value="1"/>
</dbReference>
<dbReference type="Proteomes" id="UP001610411">
    <property type="component" value="Unassembled WGS sequence"/>
</dbReference>
<dbReference type="AlphaFoldDB" id="A0ABD2EMW4"/>
<evidence type="ECO:0000313" key="3">
    <source>
        <dbReference type="EMBL" id="KAL2780361.1"/>
    </source>
</evidence>
<name>A0ABD2EMW4_DAUMA</name>
<feature type="domain" description="Sulfotransferase" evidence="2">
    <location>
        <begin position="7"/>
        <end position="88"/>
    </location>
</feature>
<comment type="caution">
    <text evidence="3">The sequence shown here is derived from an EMBL/GenBank/DDBJ whole genome shotgun (WGS) entry which is preliminary data.</text>
</comment>
<sequence length="96" mass="11234">SKGRNKEKIIRFLENLNDEILDRIIHHISFEMMKDNPLVNYTHLSTLVIDHNKFPSKCKGIAGDWRNYSTVTQNEQFDAIYKKEMSGTALQFCTEI</sequence>
<gene>
    <name evidence="3" type="ORF">WCI35_008781</name>
</gene>
<organism evidence="3 4">
    <name type="scientific">Daubentonia madagascariensis</name>
    <name type="common">Aye-aye</name>
    <name type="synonym">Sciurus madagascariensis</name>
    <dbReference type="NCBI Taxonomy" id="31869"/>
    <lineage>
        <taxon>Eukaryota</taxon>
        <taxon>Metazoa</taxon>
        <taxon>Chordata</taxon>
        <taxon>Craniata</taxon>
        <taxon>Vertebrata</taxon>
        <taxon>Euteleostomi</taxon>
        <taxon>Mammalia</taxon>
        <taxon>Eutheria</taxon>
        <taxon>Euarchontoglires</taxon>
        <taxon>Primates</taxon>
        <taxon>Strepsirrhini</taxon>
        <taxon>Chiromyiformes</taxon>
        <taxon>Daubentoniidae</taxon>
        <taxon>Daubentonia</taxon>
    </lineage>
</organism>
<dbReference type="InterPro" id="IPR000863">
    <property type="entry name" value="Sulfotransferase_dom"/>
</dbReference>
<proteinExistence type="inferred from homology"/>
<feature type="non-terminal residue" evidence="3">
    <location>
        <position position="1"/>
    </location>
</feature>
<dbReference type="EC" id="2.8.2.-" evidence="1"/>
<dbReference type="InterPro" id="IPR027417">
    <property type="entry name" value="P-loop_NTPase"/>
</dbReference>
<evidence type="ECO:0000256" key="1">
    <source>
        <dbReference type="RuleBase" id="RU361155"/>
    </source>
</evidence>